<gene>
    <name evidence="5" type="ORF">FYJ85_09930</name>
</gene>
<feature type="domain" description="HTH lacI-type" evidence="4">
    <location>
        <begin position="4"/>
        <end position="61"/>
    </location>
</feature>
<dbReference type="Gene3D" id="3.40.50.2300">
    <property type="match status" value="2"/>
</dbReference>
<keyword evidence="2" id="KW-0238">DNA-binding</keyword>
<dbReference type="PANTHER" id="PTHR30146:SF109">
    <property type="entry name" value="HTH-TYPE TRANSCRIPTIONAL REGULATOR GALS"/>
    <property type="match status" value="1"/>
</dbReference>
<dbReference type="AlphaFoldDB" id="A0A844G116"/>
<evidence type="ECO:0000313" key="5">
    <source>
        <dbReference type="EMBL" id="MST97360.1"/>
    </source>
</evidence>
<dbReference type="GO" id="GO:0003700">
    <property type="term" value="F:DNA-binding transcription factor activity"/>
    <property type="evidence" value="ECO:0007669"/>
    <property type="project" value="TreeGrafter"/>
</dbReference>
<comment type="caution">
    <text evidence="5">The sequence shown here is derived from an EMBL/GenBank/DDBJ whole genome shotgun (WGS) entry which is preliminary data.</text>
</comment>
<dbReference type="EMBL" id="VUNS01000009">
    <property type="protein sequence ID" value="MST97360.1"/>
    <property type="molecule type" value="Genomic_DNA"/>
</dbReference>
<evidence type="ECO:0000313" key="6">
    <source>
        <dbReference type="Proteomes" id="UP000435649"/>
    </source>
</evidence>
<evidence type="ECO:0000256" key="2">
    <source>
        <dbReference type="ARBA" id="ARBA00023125"/>
    </source>
</evidence>
<dbReference type="InterPro" id="IPR000843">
    <property type="entry name" value="HTH_LacI"/>
</dbReference>
<proteinExistence type="predicted"/>
<organism evidence="5 6">
    <name type="scientific">Victivallis lenta</name>
    <dbReference type="NCBI Taxonomy" id="2606640"/>
    <lineage>
        <taxon>Bacteria</taxon>
        <taxon>Pseudomonadati</taxon>
        <taxon>Lentisphaerota</taxon>
        <taxon>Lentisphaeria</taxon>
        <taxon>Victivallales</taxon>
        <taxon>Victivallaceae</taxon>
        <taxon>Victivallis</taxon>
    </lineage>
</organism>
<protein>
    <submittedName>
        <fullName evidence="5">LacI family transcriptional regulator</fullName>
    </submittedName>
</protein>
<dbReference type="Gene3D" id="1.10.260.40">
    <property type="entry name" value="lambda repressor-like DNA-binding domains"/>
    <property type="match status" value="1"/>
</dbReference>
<evidence type="ECO:0000256" key="3">
    <source>
        <dbReference type="ARBA" id="ARBA00023163"/>
    </source>
</evidence>
<evidence type="ECO:0000256" key="1">
    <source>
        <dbReference type="ARBA" id="ARBA00023015"/>
    </source>
</evidence>
<keyword evidence="1" id="KW-0805">Transcription regulation</keyword>
<sequence>MSRMNIREFAKLCDVSPSTVSRALGRPWEKSELSRALYDRIRGKAAEVGFRPNFHAKAMLGRQSGCIGFIAGYKMSFAVGTLLEGISSVLTPLGKNLSIYPCRNQRDLEAEAFDTQLYCGVDAIIYLPCLQPFNRYDADHIRGQLDRHSQLPPVITLYSGSEIAAFHQLRFRDYEIGSRAALRQLAEGSSRFGIIDTIITTLSNRETARGYRETLLLHGVPAEEVCEVLLYTPGHEKNLAPLAGADGLLCSYLITLPGCLPALSKLCKAEAINVDALCSTETQSLFQWLLPAATGENGSRQPFRTLQLHIRDLFDIGVRSAEFARKLIDNPGSAPYTEYLDVVSDSYENAIDADIFR</sequence>
<dbReference type="InterPro" id="IPR010982">
    <property type="entry name" value="Lambda_DNA-bd_dom_sf"/>
</dbReference>
<dbReference type="Proteomes" id="UP000435649">
    <property type="component" value="Unassembled WGS sequence"/>
</dbReference>
<dbReference type="SUPFAM" id="SSF47413">
    <property type="entry name" value="lambda repressor-like DNA-binding domains"/>
    <property type="match status" value="1"/>
</dbReference>
<dbReference type="GO" id="GO:0000976">
    <property type="term" value="F:transcription cis-regulatory region binding"/>
    <property type="evidence" value="ECO:0007669"/>
    <property type="project" value="TreeGrafter"/>
</dbReference>
<dbReference type="PANTHER" id="PTHR30146">
    <property type="entry name" value="LACI-RELATED TRANSCRIPTIONAL REPRESSOR"/>
    <property type="match status" value="1"/>
</dbReference>
<evidence type="ECO:0000259" key="4">
    <source>
        <dbReference type="PROSITE" id="PS50932"/>
    </source>
</evidence>
<dbReference type="PROSITE" id="PS50932">
    <property type="entry name" value="HTH_LACI_2"/>
    <property type="match status" value="1"/>
</dbReference>
<name>A0A844G116_9BACT</name>
<accession>A0A844G116</accession>
<reference evidence="5 6" key="1">
    <citation type="submission" date="2019-08" db="EMBL/GenBank/DDBJ databases">
        <title>In-depth cultivation of the pig gut microbiome towards novel bacterial diversity and tailored functional studies.</title>
        <authorList>
            <person name="Wylensek D."/>
            <person name="Hitch T.C.A."/>
            <person name="Clavel T."/>
        </authorList>
    </citation>
    <scope>NUCLEOTIDE SEQUENCE [LARGE SCALE GENOMIC DNA]</scope>
    <source>
        <strain evidence="5 6">BBE-744-WT-12</strain>
    </source>
</reference>
<dbReference type="SUPFAM" id="SSF53822">
    <property type="entry name" value="Periplasmic binding protein-like I"/>
    <property type="match status" value="1"/>
</dbReference>
<keyword evidence="6" id="KW-1185">Reference proteome</keyword>
<keyword evidence="3" id="KW-0804">Transcription</keyword>
<dbReference type="SMART" id="SM00354">
    <property type="entry name" value="HTH_LACI"/>
    <property type="match status" value="1"/>
</dbReference>
<dbReference type="InterPro" id="IPR028082">
    <property type="entry name" value="Peripla_BP_I"/>
</dbReference>
<dbReference type="CDD" id="cd01392">
    <property type="entry name" value="HTH_LacI"/>
    <property type="match status" value="1"/>
</dbReference>